<dbReference type="InParanoid" id="A7SFB8"/>
<dbReference type="PANTHER" id="PTHR31017">
    <property type="entry name" value="LATE SECRETORY PATHWAY PROTEIN AVL9-RELATED"/>
    <property type="match status" value="1"/>
</dbReference>
<dbReference type="Proteomes" id="UP000001593">
    <property type="component" value="Unassembled WGS sequence"/>
</dbReference>
<reference evidence="3 4" key="1">
    <citation type="journal article" date="2007" name="Science">
        <title>Sea anemone genome reveals ancestral eumetazoan gene repertoire and genomic organization.</title>
        <authorList>
            <person name="Putnam N.H."/>
            <person name="Srivastava M."/>
            <person name="Hellsten U."/>
            <person name="Dirks B."/>
            <person name="Chapman J."/>
            <person name="Salamov A."/>
            <person name="Terry A."/>
            <person name="Shapiro H."/>
            <person name="Lindquist E."/>
            <person name="Kapitonov V.V."/>
            <person name="Jurka J."/>
            <person name="Genikhovich G."/>
            <person name="Grigoriev I.V."/>
            <person name="Lucas S.M."/>
            <person name="Steele R.E."/>
            <person name="Finnerty J.R."/>
            <person name="Technau U."/>
            <person name="Martindale M.Q."/>
            <person name="Rokhsar D.S."/>
        </authorList>
    </citation>
    <scope>NUCLEOTIDE SEQUENCE [LARGE SCALE GENOMIC DNA]</scope>
    <source>
        <strain evidence="4">CH2 X CH6</strain>
    </source>
</reference>
<dbReference type="HOGENOM" id="CLU_1706352_0_0_1"/>
<dbReference type="PhylomeDB" id="A7SFB8"/>
<dbReference type="InterPro" id="IPR018307">
    <property type="entry name" value="ABL9/DENND6_dom"/>
</dbReference>
<dbReference type="Pfam" id="PF09794">
    <property type="entry name" value="Avl9"/>
    <property type="match status" value="1"/>
</dbReference>
<evidence type="ECO:0000259" key="2">
    <source>
        <dbReference type="PROSITE" id="PS50211"/>
    </source>
</evidence>
<gene>
    <name evidence="3" type="ORF">NEMVEDRAFT_v1g116354</name>
</gene>
<dbReference type="AlphaFoldDB" id="A7SFB8"/>
<dbReference type="eggNOG" id="KOG3823">
    <property type="taxonomic scope" value="Eukaryota"/>
</dbReference>
<dbReference type="OMA" id="SIKYERY"/>
<dbReference type="PANTHER" id="PTHR31017:SF1">
    <property type="entry name" value="LATE SECRETORY PATHWAY PROTEIN AVL9 HOMOLOG"/>
    <property type="match status" value="1"/>
</dbReference>
<dbReference type="PROSITE" id="PS50211">
    <property type="entry name" value="DENN"/>
    <property type="match status" value="1"/>
</dbReference>
<comment type="similarity">
    <text evidence="1">Belongs to the AVL9 family.</text>
</comment>
<proteinExistence type="inferred from homology"/>
<dbReference type="EMBL" id="DS469643">
    <property type="protein sequence ID" value="EDO37595.1"/>
    <property type="molecule type" value="Genomic_DNA"/>
</dbReference>
<dbReference type="InterPro" id="IPR037516">
    <property type="entry name" value="Tripartite_DENN"/>
</dbReference>
<dbReference type="KEGG" id="nve:5509121"/>
<sequence>MESTEEKRPVLHIAVVGFHHQRGSEVEFSFPPVINGDDNWSRNLPEEWRHLPFMALPDGAHNYDSDTTFFHLPYLNSRPGKKKTLYGVSCYRQMDSKDLKNKCDDVTRTTVQKAVCVLSQMPVYGYIQAKLEVATKVYFEEKDFSRVGILKVSM</sequence>
<dbReference type="STRING" id="45351.A7SFB8"/>
<name>A7SFB8_NEMVE</name>
<organism evidence="3 4">
    <name type="scientific">Nematostella vectensis</name>
    <name type="common">Starlet sea anemone</name>
    <dbReference type="NCBI Taxonomy" id="45351"/>
    <lineage>
        <taxon>Eukaryota</taxon>
        <taxon>Metazoa</taxon>
        <taxon>Cnidaria</taxon>
        <taxon>Anthozoa</taxon>
        <taxon>Hexacorallia</taxon>
        <taxon>Actiniaria</taxon>
        <taxon>Edwardsiidae</taxon>
        <taxon>Nematostella</taxon>
    </lineage>
</organism>
<evidence type="ECO:0000313" key="4">
    <source>
        <dbReference type="Proteomes" id="UP000001593"/>
    </source>
</evidence>
<accession>A7SFB8</accession>
<protein>
    <recommendedName>
        <fullName evidence="2">UDENN domain-containing protein</fullName>
    </recommendedName>
</protein>
<evidence type="ECO:0000313" key="3">
    <source>
        <dbReference type="EMBL" id="EDO37595.1"/>
    </source>
</evidence>
<dbReference type="InterPro" id="IPR051731">
    <property type="entry name" value="DENND11/AVL9_GEFs"/>
</dbReference>
<evidence type="ECO:0000256" key="1">
    <source>
        <dbReference type="ARBA" id="ARBA00038178"/>
    </source>
</evidence>
<feature type="domain" description="UDENN" evidence="2">
    <location>
        <begin position="11"/>
        <end position="154"/>
    </location>
</feature>
<dbReference type="OrthoDB" id="26278at2759"/>
<keyword evidence="4" id="KW-1185">Reference proteome</keyword>